<evidence type="ECO:0000313" key="2">
    <source>
        <dbReference type="EMBL" id="KRZ13558.1"/>
    </source>
</evidence>
<reference evidence="2 3" key="1">
    <citation type="submission" date="2015-01" db="EMBL/GenBank/DDBJ databases">
        <title>Evolution of Trichinella species and genotypes.</title>
        <authorList>
            <person name="Korhonen P.K."/>
            <person name="Edoardo P."/>
            <person name="Giuseppe L.R."/>
            <person name="Gasser R.B."/>
        </authorList>
    </citation>
    <scope>NUCLEOTIDE SEQUENCE [LARGE SCALE GENOMIC DNA]</scope>
    <source>
        <strain evidence="2">ISS1029</strain>
    </source>
</reference>
<gene>
    <name evidence="2" type="ORF">T11_11431</name>
</gene>
<proteinExistence type="predicted"/>
<comment type="caution">
    <text evidence="2">The sequence shown here is derived from an EMBL/GenBank/DDBJ whole genome shotgun (WGS) entry which is preliminary data.</text>
</comment>
<name>A0A0V1HSQ2_9BILA</name>
<dbReference type="AlphaFoldDB" id="A0A0V1HSQ2"/>
<dbReference type="EMBL" id="JYDP01000031">
    <property type="protein sequence ID" value="KRZ13558.1"/>
    <property type="molecule type" value="Genomic_DNA"/>
</dbReference>
<evidence type="ECO:0000313" key="3">
    <source>
        <dbReference type="Proteomes" id="UP000055024"/>
    </source>
</evidence>
<dbReference type="Proteomes" id="UP000055024">
    <property type="component" value="Unassembled WGS sequence"/>
</dbReference>
<feature type="region of interest" description="Disordered" evidence="1">
    <location>
        <begin position="1"/>
        <end position="45"/>
    </location>
</feature>
<protein>
    <submittedName>
        <fullName evidence="2">Uncharacterized protein</fullName>
    </submittedName>
</protein>
<organism evidence="2 3">
    <name type="scientific">Trichinella zimbabwensis</name>
    <dbReference type="NCBI Taxonomy" id="268475"/>
    <lineage>
        <taxon>Eukaryota</taxon>
        <taxon>Metazoa</taxon>
        <taxon>Ecdysozoa</taxon>
        <taxon>Nematoda</taxon>
        <taxon>Enoplea</taxon>
        <taxon>Dorylaimia</taxon>
        <taxon>Trichinellida</taxon>
        <taxon>Trichinellidae</taxon>
        <taxon>Trichinella</taxon>
    </lineage>
</organism>
<evidence type="ECO:0000256" key="1">
    <source>
        <dbReference type="SAM" id="MobiDB-lite"/>
    </source>
</evidence>
<keyword evidence="3" id="KW-1185">Reference proteome</keyword>
<sequence>MSTHEKDSARDSAGKGPRMEKDEYKSRKRESSATRDHDTGAKERRMVENVCMETEGCKFIIVYDINGFEFKWPEKYVKRTSGKNRIKYSYNLNFSRCKK</sequence>
<dbReference type="OrthoDB" id="5917354at2759"/>
<accession>A0A0V1HSQ2</accession>